<name>A0A975B5M4_9BACT</name>
<evidence type="ECO:0000256" key="1">
    <source>
        <dbReference type="ARBA" id="ARBA00038494"/>
    </source>
</evidence>
<keyword evidence="4" id="KW-1185">Reference proteome</keyword>
<dbReference type="InterPro" id="IPR029044">
    <property type="entry name" value="Nucleotide-diphossugar_trans"/>
</dbReference>
<dbReference type="KEGG" id="dli:dnl_14910"/>
<dbReference type="Proteomes" id="UP000663720">
    <property type="component" value="Chromosome"/>
</dbReference>
<organism evidence="3 4">
    <name type="scientific">Desulfonema limicola</name>
    <dbReference type="NCBI Taxonomy" id="45656"/>
    <lineage>
        <taxon>Bacteria</taxon>
        <taxon>Pseudomonadati</taxon>
        <taxon>Thermodesulfobacteriota</taxon>
        <taxon>Desulfobacteria</taxon>
        <taxon>Desulfobacterales</taxon>
        <taxon>Desulfococcaceae</taxon>
        <taxon>Desulfonema</taxon>
    </lineage>
</organism>
<dbReference type="GO" id="GO:0016740">
    <property type="term" value="F:transferase activity"/>
    <property type="evidence" value="ECO:0007669"/>
    <property type="project" value="UniProtKB-KW"/>
</dbReference>
<dbReference type="InterPro" id="IPR001173">
    <property type="entry name" value="Glyco_trans_2-like"/>
</dbReference>
<dbReference type="CDD" id="cd02511">
    <property type="entry name" value="Beta4Glucosyltransferase"/>
    <property type="match status" value="1"/>
</dbReference>
<dbReference type="AlphaFoldDB" id="A0A975B5M4"/>
<gene>
    <name evidence="3" type="ORF">dnl_14910</name>
</gene>
<evidence type="ECO:0000259" key="2">
    <source>
        <dbReference type="Pfam" id="PF00535"/>
    </source>
</evidence>
<reference evidence="3" key="1">
    <citation type="journal article" date="2021" name="Microb. Physiol.">
        <title>Proteogenomic Insights into the Physiology of Marine, Sulfate-Reducing, Filamentous Desulfonema limicola and Desulfonema magnum.</title>
        <authorList>
            <person name="Schnaars V."/>
            <person name="Wohlbrand L."/>
            <person name="Scheve S."/>
            <person name="Hinrichs C."/>
            <person name="Reinhardt R."/>
            <person name="Rabus R."/>
        </authorList>
    </citation>
    <scope>NUCLEOTIDE SEQUENCE</scope>
    <source>
        <strain evidence="3">5ac10</strain>
    </source>
</reference>
<comment type="similarity">
    <text evidence="1">Belongs to the glycosyltransferase 2 family. WaaE/KdtX subfamily.</text>
</comment>
<proteinExistence type="inferred from homology"/>
<evidence type="ECO:0000313" key="4">
    <source>
        <dbReference type="Proteomes" id="UP000663720"/>
    </source>
</evidence>
<dbReference type="PANTHER" id="PTHR43630:SF2">
    <property type="entry name" value="GLYCOSYLTRANSFERASE"/>
    <property type="match status" value="1"/>
</dbReference>
<accession>A0A975B5M4</accession>
<feature type="domain" description="Glycosyltransferase 2-like" evidence="2">
    <location>
        <begin position="4"/>
        <end position="106"/>
    </location>
</feature>
<dbReference type="PANTHER" id="PTHR43630">
    <property type="entry name" value="POLY-BETA-1,6-N-ACETYL-D-GLUCOSAMINE SYNTHASE"/>
    <property type="match status" value="1"/>
</dbReference>
<dbReference type="Gene3D" id="3.90.550.10">
    <property type="entry name" value="Spore Coat Polysaccharide Biosynthesis Protein SpsA, Chain A"/>
    <property type="match status" value="1"/>
</dbReference>
<evidence type="ECO:0000313" key="3">
    <source>
        <dbReference type="EMBL" id="QTA79235.1"/>
    </source>
</evidence>
<keyword evidence="3" id="KW-0808">Transferase</keyword>
<protein>
    <submittedName>
        <fullName evidence="3">Glycosyl transferase, family II</fullName>
    </submittedName>
</protein>
<dbReference type="Pfam" id="PF00535">
    <property type="entry name" value="Glycos_transf_2"/>
    <property type="match status" value="1"/>
</dbReference>
<dbReference type="SUPFAM" id="SSF53448">
    <property type="entry name" value="Nucleotide-diphospho-sugar transferases"/>
    <property type="match status" value="1"/>
</dbReference>
<sequence length="279" mass="33491">MSISILILTLNEEINLPACLESVKWCDDIVVLDSFSTDKTVDIANTFGTRVFQRKFDNFACQRNYAIDNIKFKHEWLFHLDADEIFTEELKEEMRLKISSEKYDAYRVPSKMMFCGKWLKFSATYPTYQVRIGRYPLFHFKQVGHGQREDLDINRIGTLQNPYIHYSFNKGFSDWFQKHNIYSSLEAKEIVKFIDSGRIKITWRNFFIFDPYKRRHMLKELSFFMPARPLIKFIYMYFFRGGFLDGIAGFNYCTLQSIYEYMIVIKIKELRRREKQLPI</sequence>
<dbReference type="EMBL" id="CP061799">
    <property type="protein sequence ID" value="QTA79235.1"/>
    <property type="molecule type" value="Genomic_DNA"/>
</dbReference>
<dbReference type="RefSeq" id="WP_207691005.1">
    <property type="nucleotide sequence ID" value="NZ_CP061799.1"/>
</dbReference>